<evidence type="ECO:0008006" key="3">
    <source>
        <dbReference type="Google" id="ProtNLM"/>
    </source>
</evidence>
<sequence>MRTCPDASLSLNPAALSCRSLRAHCGAPLPGFYDEMNRVFMAAEDWQLGDSLDALNDMLYGGYGALHGAGSVRLRWLAMASPLPPKIA</sequence>
<keyword evidence="2" id="KW-1185">Reference proteome</keyword>
<evidence type="ECO:0000313" key="1">
    <source>
        <dbReference type="EMBL" id="AWX92328.1"/>
    </source>
</evidence>
<gene>
    <name evidence="1" type="ORF">DPM13_00970</name>
</gene>
<proteinExistence type="predicted"/>
<dbReference type="Proteomes" id="UP000249922">
    <property type="component" value="Chromosome"/>
</dbReference>
<protein>
    <recommendedName>
        <fullName evidence="3">Barstar (barnase inhibitor) domain-containing protein</fullName>
    </recommendedName>
</protein>
<dbReference type="PROSITE" id="PS51257">
    <property type="entry name" value="PROKAR_LIPOPROTEIN"/>
    <property type="match status" value="1"/>
</dbReference>
<name>A0ABM6WP44_9RHOB</name>
<reference evidence="1 2" key="1">
    <citation type="submission" date="2018-06" db="EMBL/GenBank/DDBJ databases">
        <title>Complete genome sequence of Paracoccus mutanolyticus strain RSP-02 isolated from cellulosic waste.</title>
        <authorList>
            <person name="Amrutha R.N."/>
            <person name="Shrivastav A."/>
            <person name="Buddana S.K."/>
            <person name="Deshpande U."/>
            <person name="Prakasham R.S."/>
        </authorList>
    </citation>
    <scope>NUCLEOTIDE SEQUENCE [LARGE SCALE GENOMIC DNA]</scope>
    <source>
        <strain evidence="1 2">RSP-02</strain>
    </source>
</reference>
<evidence type="ECO:0000313" key="2">
    <source>
        <dbReference type="Proteomes" id="UP000249922"/>
    </source>
</evidence>
<organism evidence="1 2">
    <name type="scientific">Paracoccus mutanolyticus</name>
    <dbReference type="NCBI Taxonomy" id="1499308"/>
    <lineage>
        <taxon>Bacteria</taxon>
        <taxon>Pseudomonadati</taxon>
        <taxon>Pseudomonadota</taxon>
        <taxon>Alphaproteobacteria</taxon>
        <taxon>Rhodobacterales</taxon>
        <taxon>Paracoccaceae</taxon>
        <taxon>Paracoccus</taxon>
    </lineage>
</organism>
<dbReference type="EMBL" id="CP030239">
    <property type="protein sequence ID" value="AWX92328.1"/>
    <property type="molecule type" value="Genomic_DNA"/>
</dbReference>
<accession>A0ABM6WP44</accession>